<evidence type="ECO:0000313" key="1">
    <source>
        <dbReference type="EMBL" id="CAK9874217.1"/>
    </source>
</evidence>
<organism evidence="1 2">
    <name type="scientific">Sphagnum jensenii</name>
    <dbReference type="NCBI Taxonomy" id="128206"/>
    <lineage>
        <taxon>Eukaryota</taxon>
        <taxon>Viridiplantae</taxon>
        <taxon>Streptophyta</taxon>
        <taxon>Embryophyta</taxon>
        <taxon>Bryophyta</taxon>
        <taxon>Sphagnophytina</taxon>
        <taxon>Sphagnopsida</taxon>
        <taxon>Sphagnales</taxon>
        <taxon>Sphagnaceae</taxon>
        <taxon>Sphagnum</taxon>
    </lineage>
</organism>
<proteinExistence type="predicted"/>
<dbReference type="EMBL" id="OZ023705">
    <property type="protein sequence ID" value="CAK9874217.1"/>
    <property type="molecule type" value="Genomic_DNA"/>
</dbReference>
<accession>A0ABP1BFM9</accession>
<keyword evidence="2" id="KW-1185">Reference proteome</keyword>
<dbReference type="Proteomes" id="UP001497522">
    <property type="component" value="Chromosome 4"/>
</dbReference>
<evidence type="ECO:0000313" key="2">
    <source>
        <dbReference type="Proteomes" id="UP001497522"/>
    </source>
</evidence>
<reference evidence="1" key="1">
    <citation type="submission" date="2024-03" db="EMBL/GenBank/DDBJ databases">
        <authorList>
            <consortium name="ELIXIR-Norway"/>
            <consortium name="Elixir Norway"/>
        </authorList>
    </citation>
    <scope>NUCLEOTIDE SEQUENCE</scope>
</reference>
<sequence>MVAEVFSAPFRPKVVEDECAKNVEQLPWVCKSAGVAEALDEGDHVRSARGVSSIDVASFGGVPVEGDVSEWWGGLPMPLPGVPGEVLDKARFEDPESWCFLTCGFQFLGDFESRPEAFLGEDFDRTEVASGDGDGLVGGGLNVPVRRHSSEFDRLGLSRGCVEDEIYPFEGGAV</sequence>
<gene>
    <name evidence="1" type="ORF">CSSPJE1EN2_LOCUS16658</name>
</gene>
<protein>
    <submittedName>
        <fullName evidence="1">Uncharacterized protein</fullName>
    </submittedName>
</protein>
<name>A0ABP1BFM9_9BRYO</name>